<dbReference type="Gene3D" id="1.20.1250.20">
    <property type="entry name" value="MFS general substrate transporter like domains"/>
    <property type="match status" value="1"/>
</dbReference>
<feature type="transmembrane region" description="Helical" evidence="5">
    <location>
        <begin position="425"/>
        <end position="447"/>
    </location>
</feature>
<evidence type="ECO:0000313" key="7">
    <source>
        <dbReference type="EMBL" id="JAT19132.1"/>
    </source>
</evidence>
<dbReference type="InterPro" id="IPR036259">
    <property type="entry name" value="MFS_trans_sf"/>
</dbReference>
<keyword evidence="3 5" id="KW-1133">Transmembrane helix</keyword>
<reference evidence="7" key="1">
    <citation type="submission" date="2015-11" db="EMBL/GenBank/DDBJ databases">
        <title>De novo transcriptome assembly of four potential Pierce s Disease insect vectors from Arizona vineyards.</title>
        <authorList>
            <person name="Tassone E.E."/>
        </authorList>
    </citation>
    <scope>NUCLEOTIDE SEQUENCE</scope>
</reference>
<evidence type="ECO:0000256" key="4">
    <source>
        <dbReference type="ARBA" id="ARBA00023136"/>
    </source>
</evidence>
<dbReference type="EMBL" id="GEBQ01020845">
    <property type="protein sequence ID" value="JAT19132.1"/>
    <property type="molecule type" value="Transcribed_RNA"/>
</dbReference>
<keyword evidence="4 5" id="KW-0472">Membrane</keyword>
<dbReference type="PROSITE" id="PS50850">
    <property type="entry name" value="MFS"/>
    <property type="match status" value="1"/>
</dbReference>
<accession>A0A1B6L5X8</accession>
<dbReference type="AlphaFoldDB" id="A0A1B6L5X8"/>
<dbReference type="GO" id="GO:0016020">
    <property type="term" value="C:membrane"/>
    <property type="evidence" value="ECO:0007669"/>
    <property type="project" value="UniProtKB-SubCell"/>
</dbReference>
<evidence type="ECO:0000256" key="1">
    <source>
        <dbReference type="ARBA" id="ARBA00004141"/>
    </source>
</evidence>
<protein>
    <recommendedName>
        <fullName evidence="6">Major facilitator superfamily (MFS) profile domain-containing protein</fullName>
    </recommendedName>
</protein>
<dbReference type="GO" id="GO:0022857">
    <property type="term" value="F:transmembrane transporter activity"/>
    <property type="evidence" value="ECO:0007669"/>
    <property type="project" value="InterPro"/>
</dbReference>
<feature type="transmembrane region" description="Helical" evidence="5">
    <location>
        <begin position="143"/>
        <end position="165"/>
    </location>
</feature>
<evidence type="ECO:0000259" key="6">
    <source>
        <dbReference type="PROSITE" id="PS50850"/>
    </source>
</evidence>
<feature type="non-terminal residue" evidence="7">
    <location>
        <position position="1"/>
    </location>
</feature>
<evidence type="ECO:0000256" key="3">
    <source>
        <dbReference type="ARBA" id="ARBA00022989"/>
    </source>
</evidence>
<dbReference type="PANTHER" id="PTHR48021">
    <property type="match status" value="1"/>
</dbReference>
<dbReference type="InterPro" id="IPR005829">
    <property type="entry name" value="Sugar_transporter_CS"/>
</dbReference>
<feature type="domain" description="Major facilitator superfamily (MFS) profile" evidence="6">
    <location>
        <begin position="48"/>
        <end position="468"/>
    </location>
</feature>
<sequence>QFSGCVAMAVNSNTESSSCGDGPGAGRGLTSNSDIWRVSKFRMALPQVLATCAQSSLLLELGMMIGVPTIVVAALLNSKTGLSMNATQASWFAGIILGVQPLGSVLSGVLSEALGRKRCMLFVAVPQLTGWLLMYFSHDLLTLYLSGFMMGFSIGFMEAPCLSYVGEICQPHLRANMCSLTSLNVPLGYLVMYLLGTILDWRTTALCSAIMPILTVLAILQVPESPMWLLKKDRIVEAEAALCWLRGWVSPADVRREFASMQAYNENSNLEQQHRHTRSTKKGQIYIEVPKNGNGPRLEEGKPPKMALTFSEKVKDLLRPEMMRPLRLIVLFFFFYHCGGLTGLRPYMVKVFGQLNLSLDPYWLTVASALLQISGAVVCMCTIHRVGKRFISLVSMSACSLSVLLLGGYIMLARYTDINLPVVPLSLFAALFFFTNLGIGPVPWALISEVFPPRGRGMGGGISSGLYY</sequence>
<gene>
    <name evidence="7" type="ORF">g.42811</name>
</gene>
<dbReference type="PROSITE" id="PS00217">
    <property type="entry name" value="SUGAR_TRANSPORT_2"/>
    <property type="match status" value="1"/>
</dbReference>
<feature type="transmembrane region" description="Helical" evidence="5">
    <location>
        <begin position="390"/>
        <end position="413"/>
    </location>
</feature>
<feature type="transmembrane region" description="Helical" evidence="5">
    <location>
        <begin position="325"/>
        <end position="342"/>
    </location>
</feature>
<evidence type="ECO:0000256" key="5">
    <source>
        <dbReference type="SAM" id="Phobius"/>
    </source>
</evidence>
<feature type="transmembrane region" description="Helical" evidence="5">
    <location>
        <begin position="89"/>
        <end position="110"/>
    </location>
</feature>
<dbReference type="InterPro" id="IPR005828">
    <property type="entry name" value="MFS_sugar_transport-like"/>
</dbReference>
<dbReference type="Pfam" id="PF00083">
    <property type="entry name" value="Sugar_tr"/>
    <property type="match status" value="2"/>
</dbReference>
<feature type="transmembrane region" description="Helical" evidence="5">
    <location>
        <begin position="57"/>
        <end position="77"/>
    </location>
</feature>
<dbReference type="PROSITE" id="PS00216">
    <property type="entry name" value="SUGAR_TRANSPORT_1"/>
    <property type="match status" value="1"/>
</dbReference>
<organism evidence="7">
    <name type="scientific">Graphocephala atropunctata</name>
    <dbReference type="NCBI Taxonomy" id="36148"/>
    <lineage>
        <taxon>Eukaryota</taxon>
        <taxon>Metazoa</taxon>
        <taxon>Ecdysozoa</taxon>
        <taxon>Arthropoda</taxon>
        <taxon>Hexapoda</taxon>
        <taxon>Insecta</taxon>
        <taxon>Pterygota</taxon>
        <taxon>Neoptera</taxon>
        <taxon>Paraneoptera</taxon>
        <taxon>Hemiptera</taxon>
        <taxon>Auchenorrhyncha</taxon>
        <taxon>Membracoidea</taxon>
        <taxon>Cicadellidae</taxon>
        <taxon>Cicadellinae</taxon>
        <taxon>Cicadellini</taxon>
        <taxon>Graphocephala</taxon>
    </lineage>
</organism>
<dbReference type="PANTHER" id="PTHR48021:SF39">
    <property type="entry name" value="MAJOR FACILITATOR SUPERFAMILY (MFS) PROFILE DOMAIN-CONTAINING PROTEIN"/>
    <property type="match status" value="1"/>
</dbReference>
<dbReference type="InterPro" id="IPR020846">
    <property type="entry name" value="MFS_dom"/>
</dbReference>
<dbReference type="SUPFAM" id="SSF103473">
    <property type="entry name" value="MFS general substrate transporter"/>
    <property type="match status" value="1"/>
</dbReference>
<name>A0A1B6L5X8_9HEMI</name>
<feature type="non-terminal residue" evidence="7">
    <location>
        <position position="468"/>
    </location>
</feature>
<dbReference type="InterPro" id="IPR050549">
    <property type="entry name" value="MFS_Trehalose_Transporter"/>
</dbReference>
<proteinExistence type="predicted"/>
<feature type="transmembrane region" description="Helical" evidence="5">
    <location>
        <begin position="362"/>
        <end position="383"/>
    </location>
</feature>
<feature type="transmembrane region" description="Helical" evidence="5">
    <location>
        <begin position="201"/>
        <end position="222"/>
    </location>
</feature>
<comment type="subcellular location">
    <subcellularLocation>
        <location evidence="1">Membrane</location>
        <topology evidence="1">Multi-pass membrane protein</topology>
    </subcellularLocation>
</comment>
<keyword evidence="2 5" id="KW-0812">Transmembrane</keyword>
<evidence type="ECO:0000256" key="2">
    <source>
        <dbReference type="ARBA" id="ARBA00022692"/>
    </source>
</evidence>